<feature type="compositionally biased region" description="Low complexity" evidence="5">
    <location>
        <begin position="245"/>
        <end position="260"/>
    </location>
</feature>
<evidence type="ECO:0000256" key="2">
    <source>
        <dbReference type="ARBA" id="ARBA00006411"/>
    </source>
</evidence>
<reference evidence="7" key="1">
    <citation type="submission" date="2014-03" db="EMBL/GenBank/DDBJ databases">
        <title>Draft Genome Sequence of Mycobacterium cosmeticum DSM 44829.</title>
        <authorList>
            <person name="Croce O."/>
            <person name="Robert C."/>
            <person name="Raoult D."/>
            <person name="Drancourt M."/>
        </authorList>
    </citation>
    <scope>NUCLEOTIDE SEQUENCE [LARGE SCALE GENOMIC DNA]</scope>
    <source>
        <strain evidence="7">DSM 44829</strain>
    </source>
</reference>
<dbReference type="PANTHER" id="PTHR43384:SF14">
    <property type="entry name" value="ESX-1 SECRETION-ASSOCIATED PROTEIN ESPI"/>
    <property type="match status" value="1"/>
</dbReference>
<dbReference type="OrthoDB" id="3204399at2"/>
<dbReference type="GO" id="GO:0005829">
    <property type="term" value="C:cytosol"/>
    <property type="evidence" value="ECO:0007669"/>
    <property type="project" value="TreeGrafter"/>
</dbReference>
<sequence>MTGSYPLHGEPTHYDDVVAVEVTIDGMLVIADRLNLVDFPISLGIRPNIPQPELRDIVWEQVARDLTAQGILDVFGAPHPEVAAMTDTLARPDRTLEGRWWRRDVGEKMVRFVVCRKLFHSAGPADGEASSETEGAAPAATPPMPIHASAPRATEVTPPSMPIAPTQTQTSGVPAPREAEITQQMRPAQHSGPQRAQNGMLRTPPPAQPAGARHEQQRPAPAPQPRAAAPAPSQHFAEAPESVWSQSQPIPAQPAPTSAATMGNHRAIDALSHVGVRTAVKMPSQRGWRHWLYLCTRINLGLSPDEVYEMDLHARIRRNARDSYQIGVFGLKGGVGKTAVTVALGSSLSRVRGDRILAIDADPDGGNLADRAGRQSAATISDLLSDKELSRYNDIRAYTSMNGANLEVLSSEEYSAARREFNDEDWKGAVGIVSRYYNLVLADCGAGLFQPASRAVLSTVSGLVIVASASIDGARQAAVTMDWLRQNGYQDLLGRSCVVINHVTPGKTNIDVEDLVQQFERHVAPGRVVVLPWDKHIAAGTEIQLELLGKDFQRRVLELAAALSDDFDRLERR</sequence>
<dbReference type="eggNOG" id="COG0455">
    <property type="taxonomic scope" value="Bacteria"/>
</dbReference>
<dbReference type="STRING" id="258533.BN977_02746"/>
<organism evidence="7 8">
    <name type="scientific">Mycolicibacterium cosmeticum</name>
    <dbReference type="NCBI Taxonomy" id="258533"/>
    <lineage>
        <taxon>Bacteria</taxon>
        <taxon>Bacillati</taxon>
        <taxon>Actinomycetota</taxon>
        <taxon>Actinomycetes</taxon>
        <taxon>Mycobacteriales</taxon>
        <taxon>Mycobacteriaceae</taxon>
        <taxon>Mycolicibacterium</taxon>
    </lineage>
</organism>
<keyword evidence="8" id="KW-1185">Reference proteome</keyword>
<dbReference type="Proteomes" id="UP000028870">
    <property type="component" value="Unassembled WGS sequence"/>
</dbReference>
<dbReference type="InterPro" id="IPR025734">
    <property type="entry name" value="EspG"/>
</dbReference>
<dbReference type="InterPro" id="IPR050625">
    <property type="entry name" value="ParA/MinD_ATPase"/>
</dbReference>
<keyword evidence="3" id="KW-0963">Cytoplasm</keyword>
<feature type="compositionally biased region" description="Polar residues" evidence="5">
    <location>
        <begin position="181"/>
        <end position="197"/>
    </location>
</feature>
<evidence type="ECO:0000256" key="3">
    <source>
        <dbReference type="ARBA" id="ARBA00022490"/>
    </source>
</evidence>
<gene>
    <name evidence="7" type="ORF">BN977_02746</name>
</gene>
<dbReference type="GO" id="GO:0005524">
    <property type="term" value="F:ATP binding"/>
    <property type="evidence" value="ECO:0007669"/>
    <property type="project" value="TreeGrafter"/>
</dbReference>
<dbReference type="InterPro" id="IPR002586">
    <property type="entry name" value="CobQ/CobB/MinD/ParA_Nub-bd_dom"/>
</dbReference>
<evidence type="ECO:0000313" key="7">
    <source>
        <dbReference type="EMBL" id="CDO07930.1"/>
    </source>
</evidence>
<comment type="caution">
    <text evidence="7">The sequence shown here is derived from an EMBL/GenBank/DDBJ whole genome shotgun (WGS) entry which is preliminary data.</text>
</comment>
<evidence type="ECO:0000256" key="5">
    <source>
        <dbReference type="SAM" id="MobiDB-lite"/>
    </source>
</evidence>
<dbReference type="AlphaFoldDB" id="W9BKH9"/>
<comment type="similarity">
    <text evidence="2">Belongs to the EspG family.</text>
</comment>
<dbReference type="InterPro" id="IPR027417">
    <property type="entry name" value="P-loop_NTPase"/>
</dbReference>
<feature type="region of interest" description="Disordered" evidence="5">
    <location>
        <begin position="122"/>
        <end position="260"/>
    </location>
</feature>
<evidence type="ECO:0000259" key="6">
    <source>
        <dbReference type="Pfam" id="PF01656"/>
    </source>
</evidence>
<evidence type="ECO:0000313" key="8">
    <source>
        <dbReference type="Proteomes" id="UP000028870"/>
    </source>
</evidence>
<protein>
    <submittedName>
        <fullName evidence="7">Chromosome partitioning ATPase</fullName>
    </submittedName>
</protein>
<feature type="domain" description="CobQ/CobB/MinD/ParA nucleotide binding" evidence="6">
    <location>
        <begin position="328"/>
        <end position="538"/>
    </location>
</feature>
<dbReference type="GO" id="GO:0051782">
    <property type="term" value="P:negative regulation of cell division"/>
    <property type="evidence" value="ECO:0007669"/>
    <property type="project" value="TreeGrafter"/>
</dbReference>
<feature type="compositionally biased region" description="Low complexity" evidence="5">
    <location>
        <begin position="127"/>
        <end position="139"/>
    </location>
</feature>
<dbReference type="PANTHER" id="PTHR43384">
    <property type="entry name" value="SEPTUM SITE-DETERMINING PROTEIN MIND HOMOLOG, CHLOROPLASTIC-RELATED"/>
    <property type="match status" value="1"/>
</dbReference>
<dbReference type="GO" id="GO:0009898">
    <property type="term" value="C:cytoplasmic side of plasma membrane"/>
    <property type="evidence" value="ECO:0007669"/>
    <property type="project" value="TreeGrafter"/>
</dbReference>
<dbReference type="Gene3D" id="3.40.50.300">
    <property type="entry name" value="P-loop containing nucleotide triphosphate hydrolases"/>
    <property type="match status" value="1"/>
</dbReference>
<reference evidence="7" key="2">
    <citation type="submission" date="2014-03" db="EMBL/GenBank/DDBJ databases">
        <authorList>
            <person name="Urmite Genomes"/>
        </authorList>
    </citation>
    <scope>NUCLEOTIDE SEQUENCE</scope>
    <source>
        <strain evidence="7">DSM 44829</strain>
    </source>
</reference>
<accession>W9BKH9</accession>
<evidence type="ECO:0000256" key="4">
    <source>
        <dbReference type="ARBA" id="ARBA00023186"/>
    </source>
</evidence>
<comment type="subcellular location">
    <subcellularLocation>
        <location evidence="1">Cytoplasm</location>
    </subcellularLocation>
</comment>
<proteinExistence type="inferred from homology"/>
<evidence type="ECO:0000256" key="1">
    <source>
        <dbReference type="ARBA" id="ARBA00004496"/>
    </source>
</evidence>
<dbReference type="Pfam" id="PF14011">
    <property type="entry name" value="ESX-1_EspG"/>
    <property type="match status" value="1"/>
</dbReference>
<dbReference type="EMBL" id="CCBB010000001">
    <property type="protein sequence ID" value="CDO07930.1"/>
    <property type="molecule type" value="Genomic_DNA"/>
</dbReference>
<dbReference type="GO" id="GO:0016887">
    <property type="term" value="F:ATP hydrolysis activity"/>
    <property type="evidence" value="ECO:0007669"/>
    <property type="project" value="TreeGrafter"/>
</dbReference>
<dbReference type="RefSeq" id="WP_109790115.1">
    <property type="nucleotide sequence ID" value="NZ_CCBB010000001.1"/>
</dbReference>
<name>W9BKH9_MYCCO</name>
<dbReference type="SUPFAM" id="SSF52540">
    <property type="entry name" value="P-loop containing nucleoside triphosphate hydrolases"/>
    <property type="match status" value="1"/>
</dbReference>
<keyword evidence="4" id="KW-0143">Chaperone</keyword>
<dbReference type="Pfam" id="PF01656">
    <property type="entry name" value="CbiA"/>
    <property type="match status" value="1"/>
</dbReference>